<comment type="caution">
    <text evidence="1">The sequence shown here is derived from an EMBL/GenBank/DDBJ whole genome shotgun (WGS) entry which is preliminary data.</text>
</comment>
<protein>
    <submittedName>
        <fullName evidence="1">Uncharacterized protein</fullName>
    </submittedName>
</protein>
<organism evidence="1">
    <name type="scientific">marine sediment metagenome</name>
    <dbReference type="NCBI Taxonomy" id="412755"/>
    <lineage>
        <taxon>unclassified sequences</taxon>
        <taxon>metagenomes</taxon>
        <taxon>ecological metagenomes</taxon>
    </lineage>
</organism>
<name>X1NA09_9ZZZZ</name>
<evidence type="ECO:0000313" key="1">
    <source>
        <dbReference type="EMBL" id="GAI40857.1"/>
    </source>
</evidence>
<accession>X1NA09</accession>
<gene>
    <name evidence="1" type="ORF">S06H3_42705</name>
</gene>
<dbReference type="EMBL" id="BARV01026433">
    <property type="protein sequence ID" value="GAI40857.1"/>
    <property type="molecule type" value="Genomic_DNA"/>
</dbReference>
<proteinExistence type="predicted"/>
<dbReference type="AlphaFoldDB" id="X1NA09"/>
<sequence>MIKKAAKQLDKLDKKGLSSYLSSDLSSQTKRTREQAKKKKLIEATLLELDKAGDPTTILTTGEARILAGFPDISPPWSIAWYRHRRYLVKVLYSLSIPELERWKVLRSLYLMSDIALQERQGTSTKIADA</sequence>
<feature type="non-terminal residue" evidence="1">
    <location>
        <position position="130"/>
    </location>
</feature>
<reference evidence="1" key="1">
    <citation type="journal article" date="2014" name="Front. Microbiol.">
        <title>High frequency of phylogenetically diverse reductive dehalogenase-homologous genes in deep subseafloor sedimentary metagenomes.</title>
        <authorList>
            <person name="Kawai M."/>
            <person name="Futagami T."/>
            <person name="Toyoda A."/>
            <person name="Takaki Y."/>
            <person name="Nishi S."/>
            <person name="Hori S."/>
            <person name="Arai W."/>
            <person name="Tsubouchi T."/>
            <person name="Morono Y."/>
            <person name="Uchiyama I."/>
            <person name="Ito T."/>
            <person name="Fujiyama A."/>
            <person name="Inagaki F."/>
            <person name="Takami H."/>
        </authorList>
    </citation>
    <scope>NUCLEOTIDE SEQUENCE</scope>
    <source>
        <strain evidence="1">Expedition CK06-06</strain>
    </source>
</reference>